<proteinExistence type="predicted"/>
<sequence>MKPTSALFPRLALLAIPLALSAASVPAPAAQMFQPRGLQPNLVHNIERPLRYAPDGHDFVIENGGEFFNRPLYGGHTAFRVDAGDMPEFSLYLPGRGGNLRLGIRAADGSAKWLHEAARVTARYRPGEMLYEIRDPLLGADAVLRLHAIALHQTDGLIVRVEAKNLAPASVGGLELIAAYGGLNGRRGKRDGDIGTEAVPIGEYFQLKPEACAGNAFALEGPRFTLRARPATIAGLFPAAARLALADAAYWSSPAALLASAAGGASVPQSPVVTAVMPLAGAGGVGPLFLCLQRIQETDTGGASAAAVSTELADYAAVTSAGRPGAKPVPVPIPLAPACAAADLPRVFGEAAAHFAAVRSQIAVETPDPFINAAVAALNIGADAVWDEPQGAVMHGAIAWRSKLLGWRGPYAMDALGWHDRARRHLAYWATRQNTDPVPAKLPPPDENANLARSEAALHSNGDMANSHYDMNTVYIDALFRHFLWTGDFDFARELWPVIERHLAWQRRLFRREFGPERLPLYEAYAQIWASDDLQYHGGGVTYASAYAWYHNTQAARLARLLGLDATPYEREAALIARAMREFLWMPGVGMFGEFRDLLGLGRLHESPGLWSFYHTMDAGLVTREEAYSMARYVNARYPAIPVRGPGVPDDGDYRVRSSTDWMPYTWSVNNVVMGENIHAALGLWQAGVPERAFTLMKSSLLASMFMGICPGNVGSLNYLDVYRRESQRDFADGSGVTSRAVVEGLFGVQPDALAGELVIAPGFPGKWTRASIKHPDVSYTFERDGKVQRFVIEQHGPLPAPVTLRVPVLSGTATVTCTTTGETRTLHARNLPGQYLAIERLIPAKKLEVEITWSGDGIIYSDADEFPAGSHFEAALQRLLNPPIDWSVPPAEGATFSPVNLDAHFNDRVTQIFKNEYRSPRSPHVSLAIPKQGIGAWAGHVNATADIDDSGLRAAARTGGGRVTLPNGVFFATPGEPEAPNILFTSLWDNYPGEAAVRLEGRARHAYFLMAGSTNWMQSRIDNGEVIVTYADGTNTRLALRNPDTWWPIEQDLFYDDYQFRCDTPPPARLNLKTGEFRALDADEFKGNGRTIPGGAATVLHLPLDPKKELRSLTLRTLSNEVVIGLMAVTLER</sequence>
<dbReference type="InterPro" id="IPR008928">
    <property type="entry name" value="6-hairpin_glycosidase_sf"/>
</dbReference>
<evidence type="ECO:0000313" key="3">
    <source>
        <dbReference type="Proteomes" id="UP000078486"/>
    </source>
</evidence>
<name>A0A178IHP0_9BACT</name>
<dbReference type="SUPFAM" id="SSF48208">
    <property type="entry name" value="Six-hairpin glycosidases"/>
    <property type="match status" value="1"/>
</dbReference>
<dbReference type="STRING" id="1184151.AW736_15945"/>
<organism evidence="2 3">
    <name type="scientific">Termitidicoccus mucosus</name>
    <dbReference type="NCBI Taxonomy" id="1184151"/>
    <lineage>
        <taxon>Bacteria</taxon>
        <taxon>Pseudomonadati</taxon>
        <taxon>Verrucomicrobiota</taxon>
        <taxon>Opitutia</taxon>
        <taxon>Opitutales</taxon>
        <taxon>Opitutaceae</taxon>
        <taxon>Termitidicoccus</taxon>
    </lineage>
</organism>
<keyword evidence="3" id="KW-1185">Reference proteome</keyword>
<gene>
    <name evidence="2" type="ORF">AW736_15945</name>
</gene>
<dbReference type="GO" id="GO:0005975">
    <property type="term" value="P:carbohydrate metabolic process"/>
    <property type="evidence" value="ECO:0007669"/>
    <property type="project" value="InterPro"/>
</dbReference>
<dbReference type="EMBL" id="LRRQ01000125">
    <property type="protein sequence ID" value="OAM88717.1"/>
    <property type="molecule type" value="Genomic_DNA"/>
</dbReference>
<dbReference type="Gene3D" id="1.50.10.10">
    <property type="match status" value="1"/>
</dbReference>
<dbReference type="RefSeq" id="WP_068771294.1">
    <property type="nucleotide sequence ID" value="NZ_CP109796.1"/>
</dbReference>
<keyword evidence="1" id="KW-0732">Signal</keyword>
<evidence type="ECO:0000256" key="1">
    <source>
        <dbReference type="SAM" id="SignalP"/>
    </source>
</evidence>
<reference evidence="2 3" key="1">
    <citation type="submission" date="2016-01" db="EMBL/GenBank/DDBJ databases">
        <title>High potential of lignocellulose degradation of a new Verrucomicrobia species.</title>
        <authorList>
            <person name="Wang Y."/>
            <person name="Shi Y."/>
            <person name="Qiu Z."/>
            <person name="Liu S."/>
            <person name="Yang H."/>
        </authorList>
    </citation>
    <scope>NUCLEOTIDE SEQUENCE [LARGE SCALE GENOMIC DNA]</scope>
    <source>
        <strain evidence="2 3">TSB47</strain>
    </source>
</reference>
<evidence type="ECO:0008006" key="4">
    <source>
        <dbReference type="Google" id="ProtNLM"/>
    </source>
</evidence>
<feature type="signal peptide" evidence="1">
    <location>
        <begin position="1"/>
        <end position="29"/>
    </location>
</feature>
<evidence type="ECO:0000313" key="2">
    <source>
        <dbReference type="EMBL" id="OAM88717.1"/>
    </source>
</evidence>
<protein>
    <recommendedName>
        <fullName evidence="4">DUF4450 domain-containing protein</fullName>
    </recommendedName>
</protein>
<dbReference type="Proteomes" id="UP000078486">
    <property type="component" value="Unassembled WGS sequence"/>
</dbReference>
<comment type="caution">
    <text evidence="2">The sequence shown here is derived from an EMBL/GenBank/DDBJ whole genome shotgun (WGS) entry which is preliminary data.</text>
</comment>
<dbReference type="AlphaFoldDB" id="A0A178IHP0"/>
<accession>A0A178IHP0</accession>
<dbReference type="Pfam" id="PF14614">
    <property type="entry name" value="DUF4450"/>
    <property type="match status" value="1"/>
</dbReference>
<dbReference type="InterPro" id="IPR028028">
    <property type="entry name" value="DUF4450"/>
</dbReference>
<feature type="chain" id="PRO_5008088906" description="DUF4450 domain-containing protein" evidence="1">
    <location>
        <begin position="30"/>
        <end position="1134"/>
    </location>
</feature>
<dbReference type="InterPro" id="IPR012341">
    <property type="entry name" value="6hp_glycosidase-like_sf"/>
</dbReference>